<dbReference type="InterPro" id="IPR036757">
    <property type="entry name" value="TFR-like_dimer_dom_sf"/>
</dbReference>
<sequence length="1215" mass="135146">MSNSLSCATLEKEIAILSTLLHLRQDLGCTTESQDTKNVFLDIVTHVATLLTIFPSQSSNLNAVIGNIDNSSVTCLVFSNDRRIDLQSSSGQPYRVVPIDIEDRAEKGVSVLRDWDKLGSDWGVDKHIRDVFDIISFLQSEEHPDPALLSKALFFAHSRAFRELGARVLNFSQHWSTLPFQLLKANINEIAQYSGLAKTFHLPVNQSQRGFLQEHGLFQVHISKPAYQRAQGGAQFTLDSSNLAAWIDILDYLWHKLKSLLLVYEHPDTDGHGNEETLEPQRVRSDPPDIPTTLSICFHISTLHALKSVLRHILFLPVNLSVVYALEDADEKIRSELDRMPSKEGLPIPATTATPSQTPRRRRVLLLIAFACLFASNALYYTRTLSYSFFSKGHHKHDHKKPLFGKAAEKLFLDVPDAESCIKASRHYTAEPHRAGSDGDLNTAKAFLSLFQDELDIKPPSEVPIYPAGSTSSRHATTMLVKSPFRYAWIDEYYPVMTYPDTPVERNLQAFDSDGNLIWEADLDERADPEDPDAYKYSNAVPTFHGLSKGADVAGKLIYANYGSKEDYDALVKKGVDFSGAIVLARYGNNFRGIKVQLAQELGAAGVLIYSDVRDDGSVTVENGYKPYPFGPARNPKAVQRGSVQFLSMYPGDPTTPGYPSYENATRTKGINIPTIPSLPISQENGERLLKLIEDGWKGTIRLNNQVDEKVMPIWNTMAVIPGYIKDEVVMIGNHRDAWVLGASDPTSGTASLHETVRGLGALIKKGWKPLRTILIASWDAEEYGLIGSTEWGEDFTEFIDKHVVAYLNLDGSVSGSRFHAQASPSLAHLVHGAALDISHPTDRNRNLWDATKDSGKFFGIRDDGEAISGTDAAAVYEGASNVQDDLGVGALGSGSDYTIFLQRIGVASMNHGFGGTESDAVYHYHSVYDSERWEEMYADPGFHRHVAVAQHLGLIALRLSGSIILPLNTTHYSLELEKYLNQVKEQALSESVKVDLSSLKKSIRSLQTASKGLDDEKLAAELELKKVLKKWGKEASKARKLRRKAWKAYCKFQKKVFGRKCRSHQHHSHSEDWENEDGQESALAIFEMVQGLAQHSGFEIPIFSSDKHSCAMMADRPHLPRFPVAKLAKVIKRLRKVNQKLVAFERGFISEEGLPGREWYKHVGVSPGRYLGYGATTLPGLTEAITLDKNSTLAKHEARRLESLISKLAETIRA</sequence>
<dbReference type="Pfam" id="PF04389">
    <property type="entry name" value="Peptidase_M28"/>
    <property type="match status" value="1"/>
</dbReference>
<evidence type="ECO:0000313" key="5">
    <source>
        <dbReference type="EMBL" id="KAF5391016.1"/>
    </source>
</evidence>
<dbReference type="Gene3D" id="3.50.30.30">
    <property type="match status" value="1"/>
</dbReference>
<organism evidence="5 6">
    <name type="scientific">Collybiopsis confluens</name>
    <dbReference type="NCBI Taxonomy" id="2823264"/>
    <lineage>
        <taxon>Eukaryota</taxon>
        <taxon>Fungi</taxon>
        <taxon>Dikarya</taxon>
        <taxon>Basidiomycota</taxon>
        <taxon>Agaricomycotina</taxon>
        <taxon>Agaricomycetes</taxon>
        <taxon>Agaricomycetidae</taxon>
        <taxon>Agaricales</taxon>
        <taxon>Marasmiineae</taxon>
        <taxon>Omphalotaceae</taxon>
        <taxon>Collybiopsis</taxon>
    </lineage>
</organism>
<evidence type="ECO:0000259" key="3">
    <source>
        <dbReference type="Pfam" id="PF04253"/>
    </source>
</evidence>
<accession>A0A8H5HX81</accession>
<comment type="caution">
    <text evidence="5">The sequence shown here is derived from an EMBL/GenBank/DDBJ whole genome shotgun (WGS) entry which is preliminary data.</text>
</comment>
<dbReference type="Proteomes" id="UP000518752">
    <property type="component" value="Unassembled WGS sequence"/>
</dbReference>
<evidence type="ECO:0000259" key="2">
    <source>
        <dbReference type="Pfam" id="PF02225"/>
    </source>
</evidence>
<dbReference type="CDD" id="cd02121">
    <property type="entry name" value="PA_GCPII_like"/>
    <property type="match status" value="1"/>
</dbReference>
<dbReference type="PANTHER" id="PTHR10404">
    <property type="entry name" value="N-ACETYLATED-ALPHA-LINKED ACIDIC DIPEPTIDASE"/>
    <property type="match status" value="1"/>
</dbReference>
<dbReference type="Gene3D" id="1.20.930.40">
    <property type="entry name" value="Transferrin receptor-like, dimerisation domain"/>
    <property type="match status" value="1"/>
</dbReference>
<reference evidence="5 6" key="1">
    <citation type="journal article" date="2020" name="ISME J.">
        <title>Uncovering the hidden diversity of litter-decomposition mechanisms in mushroom-forming fungi.</title>
        <authorList>
            <person name="Floudas D."/>
            <person name="Bentzer J."/>
            <person name="Ahren D."/>
            <person name="Johansson T."/>
            <person name="Persson P."/>
            <person name="Tunlid A."/>
        </authorList>
    </citation>
    <scope>NUCLEOTIDE SEQUENCE [LARGE SCALE GENOMIC DNA]</scope>
    <source>
        <strain evidence="5 6">CBS 406.79</strain>
    </source>
</reference>
<dbReference type="InterPro" id="IPR003137">
    <property type="entry name" value="PA_domain"/>
</dbReference>
<dbReference type="Pfam" id="PF04253">
    <property type="entry name" value="TFR_dimer"/>
    <property type="match status" value="1"/>
</dbReference>
<dbReference type="AlphaFoldDB" id="A0A8H5HX81"/>
<comment type="similarity">
    <text evidence="1">Belongs to the peptidase M28 family. M28B subfamily.</text>
</comment>
<proteinExistence type="inferred from homology"/>
<gene>
    <name evidence="5" type="ORF">D9757_004020</name>
</gene>
<dbReference type="OrthoDB" id="5841748at2759"/>
<dbReference type="SUPFAM" id="SSF52025">
    <property type="entry name" value="PA domain"/>
    <property type="match status" value="1"/>
</dbReference>
<dbReference type="SUPFAM" id="SSF53187">
    <property type="entry name" value="Zn-dependent exopeptidases"/>
    <property type="match status" value="1"/>
</dbReference>
<dbReference type="CDD" id="cd08022">
    <property type="entry name" value="M28_PSMA_like"/>
    <property type="match status" value="1"/>
</dbReference>
<evidence type="ECO:0008006" key="7">
    <source>
        <dbReference type="Google" id="ProtNLM"/>
    </source>
</evidence>
<dbReference type="InterPro" id="IPR046450">
    <property type="entry name" value="PA_dom_sf"/>
</dbReference>
<dbReference type="InterPro" id="IPR007365">
    <property type="entry name" value="TFR-like_dimer_dom"/>
</dbReference>
<keyword evidence="6" id="KW-1185">Reference proteome</keyword>
<dbReference type="EMBL" id="JAACJN010000012">
    <property type="protein sequence ID" value="KAF5391016.1"/>
    <property type="molecule type" value="Genomic_DNA"/>
</dbReference>
<evidence type="ECO:0000313" key="6">
    <source>
        <dbReference type="Proteomes" id="UP000518752"/>
    </source>
</evidence>
<dbReference type="PANTHER" id="PTHR10404:SF46">
    <property type="entry name" value="VACUOLAR PROTEIN SORTING-ASSOCIATED PROTEIN 70"/>
    <property type="match status" value="1"/>
</dbReference>
<protein>
    <recommendedName>
        <fullName evidence="7">Zn-dependent exopeptidase</fullName>
    </recommendedName>
</protein>
<feature type="domain" description="Peptidase M28" evidence="4">
    <location>
        <begin position="716"/>
        <end position="856"/>
    </location>
</feature>
<dbReference type="FunFam" id="3.40.630.10:FF:000101">
    <property type="entry name" value="N-acetylated alpha-linked acidic dipeptidase like 1"/>
    <property type="match status" value="1"/>
</dbReference>
<dbReference type="SUPFAM" id="SSF47672">
    <property type="entry name" value="Transferrin receptor-like dimerisation domain"/>
    <property type="match status" value="1"/>
</dbReference>
<dbReference type="InterPro" id="IPR007484">
    <property type="entry name" value="Peptidase_M28"/>
</dbReference>
<evidence type="ECO:0000256" key="1">
    <source>
        <dbReference type="ARBA" id="ARBA00005634"/>
    </source>
</evidence>
<feature type="domain" description="Transferrin receptor-like dimerisation" evidence="3">
    <location>
        <begin position="1133"/>
        <end position="1213"/>
    </location>
</feature>
<dbReference type="InterPro" id="IPR039373">
    <property type="entry name" value="Peptidase_M28B"/>
</dbReference>
<name>A0A8H5HX81_9AGAR</name>
<dbReference type="Gene3D" id="3.40.630.10">
    <property type="entry name" value="Zn peptidases"/>
    <property type="match status" value="1"/>
</dbReference>
<evidence type="ECO:0000259" key="4">
    <source>
        <dbReference type="Pfam" id="PF04389"/>
    </source>
</evidence>
<dbReference type="Pfam" id="PF02225">
    <property type="entry name" value="PA"/>
    <property type="match status" value="1"/>
</dbReference>
<feature type="domain" description="PA" evidence="2">
    <location>
        <begin position="554"/>
        <end position="625"/>
    </location>
</feature>
<dbReference type="GO" id="GO:0004180">
    <property type="term" value="F:carboxypeptidase activity"/>
    <property type="evidence" value="ECO:0007669"/>
    <property type="project" value="TreeGrafter"/>
</dbReference>